<keyword evidence="1" id="KW-0472">Membrane</keyword>
<keyword evidence="1" id="KW-0812">Transmembrane</keyword>
<dbReference type="Proteomes" id="UP000199506">
    <property type="component" value="Unassembled WGS sequence"/>
</dbReference>
<evidence type="ECO:0000313" key="2">
    <source>
        <dbReference type="EMBL" id="SEL42411.1"/>
    </source>
</evidence>
<dbReference type="AlphaFoldDB" id="A0A1H7Q2N6"/>
<dbReference type="EMBL" id="FOAK01000018">
    <property type="protein sequence ID" value="SEL42411.1"/>
    <property type="molecule type" value="Genomic_DNA"/>
</dbReference>
<evidence type="ECO:0000313" key="3">
    <source>
        <dbReference type="Proteomes" id="UP000199506"/>
    </source>
</evidence>
<protein>
    <submittedName>
        <fullName evidence="2">Uncharacterized protein</fullName>
    </submittedName>
</protein>
<feature type="transmembrane region" description="Helical" evidence="1">
    <location>
        <begin position="6"/>
        <end position="26"/>
    </location>
</feature>
<keyword evidence="1" id="KW-1133">Transmembrane helix</keyword>
<reference evidence="2 3" key="1">
    <citation type="submission" date="2016-10" db="EMBL/GenBank/DDBJ databases">
        <authorList>
            <person name="de Groot N.N."/>
        </authorList>
    </citation>
    <scope>NUCLEOTIDE SEQUENCE [LARGE SCALE GENOMIC DNA]</scope>
    <source>
        <strain evidence="2 3">DSM 11978</strain>
    </source>
</reference>
<organism evidence="2 3">
    <name type="scientific">Methanobrevibacter gottschalkii</name>
    <dbReference type="NCBI Taxonomy" id="190974"/>
    <lineage>
        <taxon>Archaea</taxon>
        <taxon>Methanobacteriati</taxon>
        <taxon>Methanobacteriota</taxon>
        <taxon>Methanomada group</taxon>
        <taxon>Methanobacteria</taxon>
        <taxon>Methanobacteriales</taxon>
        <taxon>Methanobacteriaceae</taxon>
        <taxon>Methanobrevibacter</taxon>
    </lineage>
</organism>
<sequence>MKQKIHLLKVSLSHTVIIFVSLLIIFRLKRAFASFSIPYPEKNIRFPHGHPTTSSGQFWAYQVNQLLDTIRLGSPITPTGMRVVSYIHAQKVMYVLLSSSTMALRNFLPIAVYDDAFFQEFTVVNQY</sequence>
<name>A0A1H7Q2N6_9EURY</name>
<evidence type="ECO:0000256" key="1">
    <source>
        <dbReference type="SAM" id="Phobius"/>
    </source>
</evidence>
<gene>
    <name evidence="2" type="ORF">SAMN05216439_0511</name>
</gene>
<proteinExistence type="predicted"/>
<accession>A0A1H7Q2N6</accession>